<organism evidence="1 2">
    <name type="scientific">Cirrhinus mrigala</name>
    <name type="common">Mrigala</name>
    <dbReference type="NCBI Taxonomy" id="683832"/>
    <lineage>
        <taxon>Eukaryota</taxon>
        <taxon>Metazoa</taxon>
        <taxon>Chordata</taxon>
        <taxon>Craniata</taxon>
        <taxon>Vertebrata</taxon>
        <taxon>Euteleostomi</taxon>
        <taxon>Actinopterygii</taxon>
        <taxon>Neopterygii</taxon>
        <taxon>Teleostei</taxon>
        <taxon>Ostariophysi</taxon>
        <taxon>Cypriniformes</taxon>
        <taxon>Cyprinidae</taxon>
        <taxon>Labeoninae</taxon>
        <taxon>Labeonini</taxon>
        <taxon>Cirrhinus</taxon>
    </lineage>
</organism>
<name>A0ABD0NXZ0_CIRMR</name>
<gene>
    <name evidence="1" type="ORF">M9458_038597</name>
</gene>
<dbReference type="Proteomes" id="UP001529510">
    <property type="component" value="Unassembled WGS sequence"/>
</dbReference>
<proteinExistence type="predicted"/>
<accession>A0ABD0NXZ0</accession>
<feature type="non-terminal residue" evidence="1">
    <location>
        <position position="94"/>
    </location>
</feature>
<comment type="caution">
    <text evidence="1">The sequence shown here is derived from an EMBL/GenBank/DDBJ whole genome shotgun (WGS) entry which is preliminary data.</text>
</comment>
<reference evidence="1 2" key="1">
    <citation type="submission" date="2024-05" db="EMBL/GenBank/DDBJ databases">
        <title>Genome sequencing and assembly of Indian major carp, Cirrhinus mrigala (Hamilton, 1822).</title>
        <authorList>
            <person name="Mohindra V."/>
            <person name="Chowdhury L.M."/>
            <person name="Lal K."/>
            <person name="Jena J.K."/>
        </authorList>
    </citation>
    <scope>NUCLEOTIDE SEQUENCE [LARGE SCALE GENOMIC DNA]</scope>
    <source>
        <strain evidence="1">CM1030</strain>
        <tissue evidence="1">Blood</tissue>
    </source>
</reference>
<dbReference type="AlphaFoldDB" id="A0ABD0NXZ0"/>
<dbReference type="InterPro" id="IPR052986">
    <property type="entry name" value="VLIG_GTPase"/>
</dbReference>
<feature type="non-terminal residue" evidence="1">
    <location>
        <position position="1"/>
    </location>
</feature>
<dbReference type="PANTHER" id="PTHR14819">
    <property type="entry name" value="GTP-BINDING"/>
    <property type="match status" value="1"/>
</dbReference>
<evidence type="ECO:0000313" key="1">
    <source>
        <dbReference type="EMBL" id="KAL0166753.1"/>
    </source>
</evidence>
<dbReference type="PANTHER" id="PTHR14819:SF9">
    <property type="entry name" value="UP-REGULATOR OF CELL PROLIFERATION-LIKE"/>
    <property type="match status" value="1"/>
</dbReference>
<sequence>EPKINPEIKAAFKIHICGIAARAFEKMHDDYIQRTDPLKSLESFKEEWLVDFKDLYYQRDQCQNKAEACAMKCFASALLEHIQKHLGPDIVDEM</sequence>
<evidence type="ECO:0000313" key="2">
    <source>
        <dbReference type="Proteomes" id="UP001529510"/>
    </source>
</evidence>
<keyword evidence="2" id="KW-1185">Reference proteome</keyword>
<protein>
    <submittedName>
        <fullName evidence="1">Uncharacterized protein</fullName>
    </submittedName>
</protein>
<dbReference type="EMBL" id="JAMKFB020000019">
    <property type="protein sequence ID" value="KAL0166753.1"/>
    <property type="molecule type" value="Genomic_DNA"/>
</dbReference>